<keyword evidence="7 10" id="KW-0546">Nucleotide metabolism</keyword>
<dbReference type="EMBL" id="QUSM01000002">
    <property type="protein sequence ID" value="RGD75062.1"/>
    <property type="molecule type" value="Genomic_DNA"/>
</dbReference>
<evidence type="ECO:0000256" key="4">
    <source>
        <dbReference type="ARBA" id="ARBA00022741"/>
    </source>
</evidence>
<comment type="catalytic activity">
    <reaction evidence="8 10">
        <text>dITP + H2O = dIMP + diphosphate + H(+)</text>
        <dbReference type="Rhea" id="RHEA:28342"/>
        <dbReference type="ChEBI" id="CHEBI:15377"/>
        <dbReference type="ChEBI" id="CHEBI:15378"/>
        <dbReference type="ChEBI" id="CHEBI:33019"/>
        <dbReference type="ChEBI" id="CHEBI:61194"/>
        <dbReference type="ChEBI" id="CHEBI:61382"/>
        <dbReference type="EC" id="3.6.1.66"/>
    </reaction>
</comment>
<dbReference type="GO" id="GO:0046872">
    <property type="term" value="F:metal ion binding"/>
    <property type="evidence" value="ECO:0007669"/>
    <property type="project" value="UniProtKB-KW"/>
</dbReference>
<accession>A0A3E3E0I4</accession>
<dbReference type="GO" id="GO:0009117">
    <property type="term" value="P:nucleotide metabolic process"/>
    <property type="evidence" value="ECO:0007669"/>
    <property type="project" value="UniProtKB-KW"/>
</dbReference>
<comment type="catalytic activity">
    <reaction evidence="9 10">
        <text>XTP + H2O = XMP + diphosphate + H(+)</text>
        <dbReference type="Rhea" id="RHEA:28610"/>
        <dbReference type="ChEBI" id="CHEBI:15377"/>
        <dbReference type="ChEBI" id="CHEBI:15378"/>
        <dbReference type="ChEBI" id="CHEBI:33019"/>
        <dbReference type="ChEBI" id="CHEBI:57464"/>
        <dbReference type="ChEBI" id="CHEBI:61314"/>
        <dbReference type="EC" id="3.6.1.66"/>
    </reaction>
</comment>
<dbReference type="GO" id="GO:0000166">
    <property type="term" value="F:nucleotide binding"/>
    <property type="evidence" value="ECO:0007669"/>
    <property type="project" value="UniProtKB-KW"/>
</dbReference>
<evidence type="ECO:0000256" key="7">
    <source>
        <dbReference type="ARBA" id="ARBA00023080"/>
    </source>
</evidence>
<dbReference type="GO" id="GO:0009146">
    <property type="term" value="P:purine nucleoside triphosphate catabolic process"/>
    <property type="evidence" value="ECO:0007669"/>
    <property type="project" value="UniProtKB-UniRule"/>
</dbReference>
<evidence type="ECO:0000256" key="10">
    <source>
        <dbReference type="HAMAP-Rule" id="MF_01405"/>
    </source>
</evidence>
<dbReference type="InterPro" id="IPR002637">
    <property type="entry name" value="RdgB/HAM1"/>
</dbReference>
<comment type="subunit">
    <text evidence="2 10">Homodimer.</text>
</comment>
<comment type="cofactor">
    <cofactor evidence="10">
        <name>Mg(2+)</name>
        <dbReference type="ChEBI" id="CHEBI:18420"/>
    </cofactor>
    <text evidence="10">Binds 1 Mg(2+) ion per subunit.</text>
</comment>
<dbReference type="FunFam" id="3.90.950.10:FF:000001">
    <property type="entry name" value="dITP/XTP pyrophosphatase"/>
    <property type="match status" value="1"/>
</dbReference>
<evidence type="ECO:0000256" key="5">
    <source>
        <dbReference type="ARBA" id="ARBA00022801"/>
    </source>
</evidence>
<dbReference type="GO" id="GO:0035870">
    <property type="term" value="F:dITP diphosphatase activity"/>
    <property type="evidence" value="ECO:0007669"/>
    <property type="project" value="UniProtKB-UniRule"/>
</dbReference>
<feature type="binding site" evidence="10">
    <location>
        <position position="174"/>
    </location>
    <ligand>
        <name>substrate</name>
    </ligand>
</feature>
<comment type="similarity">
    <text evidence="1 10 11">Belongs to the HAM1 NTPase family.</text>
</comment>
<name>A0A3E3E0I4_9FIRM</name>
<evidence type="ECO:0000256" key="8">
    <source>
        <dbReference type="ARBA" id="ARBA00051875"/>
    </source>
</evidence>
<dbReference type="NCBIfam" id="TIGR00042">
    <property type="entry name" value="RdgB/HAM1 family non-canonical purine NTP pyrophosphatase"/>
    <property type="match status" value="1"/>
</dbReference>
<keyword evidence="6 10" id="KW-0460">Magnesium</keyword>
<dbReference type="GeneID" id="98000644"/>
<evidence type="ECO:0000256" key="2">
    <source>
        <dbReference type="ARBA" id="ARBA00011738"/>
    </source>
</evidence>
<dbReference type="PANTHER" id="PTHR11067">
    <property type="entry name" value="INOSINE TRIPHOSPHATE PYROPHOSPHATASE/HAM1 PROTEIN"/>
    <property type="match status" value="1"/>
</dbReference>
<dbReference type="CDD" id="cd00515">
    <property type="entry name" value="HAM1"/>
    <property type="match status" value="1"/>
</dbReference>
<evidence type="ECO:0000256" key="1">
    <source>
        <dbReference type="ARBA" id="ARBA00008023"/>
    </source>
</evidence>
<comment type="function">
    <text evidence="10">Pyrophosphatase that catalyzes the hydrolysis of nucleoside triphosphates to their monophosphate derivatives, with a high preference for the non-canonical purine nucleotides XTP (xanthosine triphosphate), dITP (deoxyinosine triphosphate) and ITP. Seems to function as a house-cleaning enzyme that removes non-canonical purine nucleotides from the nucleotide pool, thus preventing their incorporation into DNA/RNA and avoiding chromosomal lesions.</text>
</comment>
<evidence type="ECO:0000256" key="11">
    <source>
        <dbReference type="RuleBase" id="RU003781"/>
    </source>
</evidence>
<comment type="catalytic activity">
    <reaction evidence="10">
        <text>ITP + H2O = IMP + diphosphate + H(+)</text>
        <dbReference type="Rhea" id="RHEA:29399"/>
        <dbReference type="ChEBI" id="CHEBI:15377"/>
        <dbReference type="ChEBI" id="CHEBI:15378"/>
        <dbReference type="ChEBI" id="CHEBI:33019"/>
        <dbReference type="ChEBI" id="CHEBI:58053"/>
        <dbReference type="ChEBI" id="CHEBI:61402"/>
        <dbReference type="EC" id="3.6.1.66"/>
    </reaction>
</comment>
<feature type="binding site" evidence="10">
    <location>
        <begin position="8"/>
        <end position="13"/>
    </location>
    <ligand>
        <name>substrate</name>
    </ligand>
</feature>
<dbReference type="Gene3D" id="3.90.950.10">
    <property type="match status" value="1"/>
</dbReference>
<comment type="caution">
    <text evidence="12">The sequence shown here is derived from an EMBL/GenBank/DDBJ whole genome shotgun (WGS) entry which is preliminary data.</text>
</comment>
<evidence type="ECO:0000313" key="13">
    <source>
        <dbReference type="Proteomes" id="UP000261212"/>
    </source>
</evidence>
<dbReference type="InterPro" id="IPR020922">
    <property type="entry name" value="dITP/XTP_pyrophosphatase"/>
</dbReference>
<dbReference type="HAMAP" id="MF_01405">
    <property type="entry name" value="Non_canon_purine_NTPase"/>
    <property type="match status" value="1"/>
</dbReference>
<comment type="caution">
    <text evidence="10">Lacks conserved residue(s) required for the propagation of feature annotation.</text>
</comment>
<evidence type="ECO:0000256" key="6">
    <source>
        <dbReference type="ARBA" id="ARBA00022842"/>
    </source>
</evidence>
<organism evidence="12 13">
    <name type="scientific">Anaerofustis stercorihominis</name>
    <dbReference type="NCBI Taxonomy" id="214853"/>
    <lineage>
        <taxon>Bacteria</taxon>
        <taxon>Bacillati</taxon>
        <taxon>Bacillota</taxon>
        <taxon>Clostridia</taxon>
        <taxon>Eubacteriales</taxon>
        <taxon>Eubacteriaceae</taxon>
        <taxon>Anaerofustis</taxon>
    </lineage>
</organism>
<dbReference type="Proteomes" id="UP000261212">
    <property type="component" value="Unassembled WGS sequence"/>
</dbReference>
<dbReference type="GO" id="GO:0036220">
    <property type="term" value="F:ITP diphosphatase activity"/>
    <property type="evidence" value="ECO:0007669"/>
    <property type="project" value="UniProtKB-UniRule"/>
</dbReference>
<sequence length="196" mass="21893">MKEVIIASANKHKLDEIKSILKDYKVISMAEAGFFDDIVEDGATFEENALIKAKAIHEKTGKLVLGDDSGLMVEYLNGEPGIYSARYAGEEKSDRKNNEKLLKALEGTERQDRSAKFVCTVGICYEDGTTETVRGEVKGIIGTEETGSGGFGYDPLFYIEELDKTYAELTFDEKNMVSHRRKAFTKAKEILDKKLK</sequence>
<dbReference type="InterPro" id="IPR029001">
    <property type="entry name" value="ITPase-like_fam"/>
</dbReference>
<dbReference type="Pfam" id="PF01725">
    <property type="entry name" value="Ham1p_like"/>
    <property type="match status" value="1"/>
</dbReference>
<feature type="binding site" evidence="10">
    <location>
        <begin position="179"/>
        <end position="180"/>
    </location>
    <ligand>
        <name>substrate</name>
    </ligand>
</feature>
<feature type="binding site" evidence="10">
    <location>
        <position position="69"/>
    </location>
    <ligand>
        <name>substrate</name>
    </ligand>
</feature>
<keyword evidence="5 10" id="KW-0378">Hydrolase</keyword>
<dbReference type="EC" id="3.6.1.66" evidence="10"/>
<dbReference type="RefSeq" id="WP_007050333.1">
    <property type="nucleotide sequence ID" value="NZ_CABKNJ010000001.1"/>
</dbReference>
<feature type="binding site" evidence="10">
    <location>
        <begin position="151"/>
        <end position="154"/>
    </location>
    <ligand>
        <name>substrate</name>
    </ligand>
</feature>
<dbReference type="PANTHER" id="PTHR11067:SF9">
    <property type="entry name" value="INOSINE TRIPHOSPHATE PYROPHOSPHATASE"/>
    <property type="match status" value="1"/>
</dbReference>
<evidence type="ECO:0000256" key="9">
    <source>
        <dbReference type="ARBA" id="ARBA00052017"/>
    </source>
</evidence>
<proteinExistence type="inferred from homology"/>
<dbReference type="GO" id="GO:0005829">
    <property type="term" value="C:cytosol"/>
    <property type="evidence" value="ECO:0007669"/>
    <property type="project" value="TreeGrafter"/>
</dbReference>
<dbReference type="SUPFAM" id="SSF52972">
    <property type="entry name" value="ITPase-like"/>
    <property type="match status" value="1"/>
</dbReference>
<dbReference type="GO" id="GO:0036222">
    <property type="term" value="F:XTP diphosphatase activity"/>
    <property type="evidence" value="ECO:0007669"/>
    <property type="project" value="UniProtKB-UniRule"/>
</dbReference>
<feature type="binding site" evidence="10">
    <location>
        <position position="68"/>
    </location>
    <ligand>
        <name>Mg(2+)</name>
        <dbReference type="ChEBI" id="CHEBI:18420"/>
    </ligand>
</feature>
<feature type="active site" description="Proton acceptor" evidence="10">
    <location>
        <position position="68"/>
    </location>
</feature>
<dbReference type="NCBIfam" id="NF011397">
    <property type="entry name" value="PRK14822.1"/>
    <property type="match status" value="1"/>
</dbReference>
<evidence type="ECO:0000313" key="12">
    <source>
        <dbReference type="EMBL" id="RGD75062.1"/>
    </source>
</evidence>
<evidence type="ECO:0000256" key="3">
    <source>
        <dbReference type="ARBA" id="ARBA00022723"/>
    </source>
</evidence>
<keyword evidence="3 10" id="KW-0479">Metal-binding</keyword>
<dbReference type="GO" id="GO:0017111">
    <property type="term" value="F:ribonucleoside triphosphate phosphatase activity"/>
    <property type="evidence" value="ECO:0007669"/>
    <property type="project" value="InterPro"/>
</dbReference>
<gene>
    <name evidence="12" type="ORF">DW687_01705</name>
</gene>
<dbReference type="AlphaFoldDB" id="A0A3E3E0I4"/>
<keyword evidence="4 10" id="KW-0547">Nucleotide-binding</keyword>
<protein>
    <recommendedName>
        <fullName evidence="10">dITP/XTP pyrophosphatase</fullName>
        <ecNumber evidence="10">3.6.1.66</ecNumber>
    </recommendedName>
    <alternativeName>
        <fullName evidence="10">Non-canonical purine NTP pyrophosphatase</fullName>
    </alternativeName>
    <alternativeName>
        <fullName evidence="10">Non-standard purine NTP pyrophosphatase</fullName>
    </alternativeName>
    <alternativeName>
        <fullName evidence="10">Nucleoside-triphosphate diphosphatase</fullName>
    </alternativeName>
    <alternativeName>
        <fullName evidence="10">Nucleoside-triphosphate pyrophosphatase</fullName>
        <shortName evidence="10">NTPase</shortName>
    </alternativeName>
</protein>
<reference evidence="12 13" key="1">
    <citation type="submission" date="2018-08" db="EMBL/GenBank/DDBJ databases">
        <title>A genome reference for cultivated species of the human gut microbiota.</title>
        <authorList>
            <person name="Zou Y."/>
            <person name="Xue W."/>
            <person name="Luo G."/>
        </authorList>
    </citation>
    <scope>NUCLEOTIDE SEQUENCE [LARGE SCALE GENOMIC DNA]</scope>
    <source>
        <strain evidence="12 13">AM25-6</strain>
    </source>
</reference>